<dbReference type="PANTHER" id="PTHR30146:SF148">
    <property type="entry name" value="HTH-TYPE TRANSCRIPTIONAL REPRESSOR PURR-RELATED"/>
    <property type="match status" value="1"/>
</dbReference>
<evidence type="ECO:0000313" key="6">
    <source>
        <dbReference type="EMBL" id="MFC5528730.1"/>
    </source>
</evidence>
<accession>A0ABW0QX65</accession>
<gene>
    <name evidence="6" type="ORF">ACFPQ4_04580</name>
</gene>
<reference evidence="7" key="1">
    <citation type="journal article" date="2019" name="Int. J. Syst. Evol. Microbiol.">
        <title>The Global Catalogue of Microorganisms (GCM) 10K type strain sequencing project: providing services to taxonomists for standard genome sequencing and annotation.</title>
        <authorList>
            <consortium name="The Broad Institute Genomics Platform"/>
            <consortium name="The Broad Institute Genome Sequencing Center for Infectious Disease"/>
            <person name="Wu L."/>
            <person name="Ma J."/>
        </authorList>
    </citation>
    <scope>NUCLEOTIDE SEQUENCE [LARGE SCALE GENOMIC DNA]</scope>
    <source>
        <strain evidence="7">CGMCC 1.18578</strain>
    </source>
</reference>
<dbReference type="SUPFAM" id="SSF53822">
    <property type="entry name" value="Periplasmic binding protein-like I"/>
    <property type="match status" value="1"/>
</dbReference>
<dbReference type="PANTHER" id="PTHR30146">
    <property type="entry name" value="LACI-RELATED TRANSCRIPTIONAL REPRESSOR"/>
    <property type="match status" value="1"/>
</dbReference>
<dbReference type="Pfam" id="PF13377">
    <property type="entry name" value="Peripla_BP_3"/>
    <property type="match status" value="1"/>
</dbReference>
<dbReference type="Gene3D" id="1.10.260.40">
    <property type="entry name" value="lambda repressor-like DNA-binding domains"/>
    <property type="match status" value="1"/>
</dbReference>
<evidence type="ECO:0000256" key="3">
    <source>
        <dbReference type="ARBA" id="ARBA00023125"/>
    </source>
</evidence>
<dbReference type="InterPro" id="IPR028082">
    <property type="entry name" value="Peripla_BP_I"/>
</dbReference>
<feature type="domain" description="HTH lacI-type" evidence="5">
    <location>
        <begin position="5"/>
        <end position="51"/>
    </location>
</feature>
<keyword evidence="2" id="KW-0805">Transcription regulation</keyword>
<dbReference type="Proteomes" id="UP001596108">
    <property type="component" value="Unassembled WGS sequence"/>
</dbReference>
<dbReference type="SUPFAM" id="SSF47413">
    <property type="entry name" value="lambda repressor-like DNA-binding domains"/>
    <property type="match status" value="1"/>
</dbReference>
<dbReference type="EMBL" id="JBHSNC010000012">
    <property type="protein sequence ID" value="MFC5528730.1"/>
    <property type="molecule type" value="Genomic_DNA"/>
</dbReference>
<dbReference type="Gene3D" id="3.40.50.2300">
    <property type="match status" value="2"/>
</dbReference>
<evidence type="ECO:0000256" key="2">
    <source>
        <dbReference type="ARBA" id="ARBA00023015"/>
    </source>
</evidence>
<keyword evidence="7" id="KW-1185">Reference proteome</keyword>
<dbReference type="PROSITE" id="PS00356">
    <property type="entry name" value="HTH_LACI_1"/>
    <property type="match status" value="1"/>
</dbReference>
<dbReference type="GO" id="GO:0003677">
    <property type="term" value="F:DNA binding"/>
    <property type="evidence" value="ECO:0007669"/>
    <property type="project" value="UniProtKB-KW"/>
</dbReference>
<evidence type="ECO:0000256" key="4">
    <source>
        <dbReference type="ARBA" id="ARBA00023163"/>
    </source>
</evidence>
<dbReference type="InterPro" id="IPR046335">
    <property type="entry name" value="LacI/GalR-like_sensor"/>
</dbReference>
<evidence type="ECO:0000313" key="7">
    <source>
        <dbReference type="Proteomes" id="UP001596108"/>
    </source>
</evidence>
<name>A0ABW0QX65_9BACL</name>
<proteinExistence type="predicted"/>
<organism evidence="6 7">
    <name type="scientific">Cohnella yongneupensis</name>
    <dbReference type="NCBI Taxonomy" id="425006"/>
    <lineage>
        <taxon>Bacteria</taxon>
        <taxon>Bacillati</taxon>
        <taxon>Bacillota</taxon>
        <taxon>Bacilli</taxon>
        <taxon>Bacillales</taxon>
        <taxon>Paenibacillaceae</taxon>
        <taxon>Cohnella</taxon>
    </lineage>
</organism>
<dbReference type="InterPro" id="IPR000843">
    <property type="entry name" value="HTH_LacI"/>
</dbReference>
<comment type="caution">
    <text evidence="6">The sequence shown here is derived from an EMBL/GenBank/DDBJ whole genome shotgun (WGS) entry which is preliminary data.</text>
</comment>
<dbReference type="PROSITE" id="PS50932">
    <property type="entry name" value="HTH_LACI_2"/>
    <property type="match status" value="1"/>
</dbReference>
<keyword evidence="4" id="KW-0804">Transcription</keyword>
<dbReference type="RefSeq" id="WP_378110591.1">
    <property type="nucleotide sequence ID" value="NZ_JBHSNC010000012.1"/>
</dbReference>
<dbReference type="CDD" id="cd01392">
    <property type="entry name" value="HTH_LacI"/>
    <property type="match status" value="1"/>
</dbReference>
<sequence length="337" mass="37560">MRRKVTIQEIADLAGVSKFAVSRALSGKSGVSEKTREMIHKAAGQLGYFVNEPKLHNGAIRNADTTSQWSGSIVVLFPNIRFQNKDSLYWGPIFDGVSAGLNQKGLDILTLTEPTSDHVFTLLNPGAIQGVITVGTISTSILMDIKALNIPVVMVDHCDSTLQCDTILTDNFTCMKEMISKLVSKGYRSFQFLGNINYAQSFYERWIAFRAALDEYQLEFKQRPSLIGAEAEDTYNVIYAIPEDELPEVFVCANDSSAGYVLDALRDRGIPPSQCAVTGFDHTHDYLPTLATVHVNKELLGMRAVDIMLWRIANRQSSYEKTLVYADVLIREFNGKR</sequence>
<dbReference type="SMART" id="SM00354">
    <property type="entry name" value="HTH_LACI"/>
    <property type="match status" value="1"/>
</dbReference>
<keyword evidence="1" id="KW-0678">Repressor</keyword>
<dbReference type="InterPro" id="IPR010982">
    <property type="entry name" value="Lambda_DNA-bd_dom_sf"/>
</dbReference>
<evidence type="ECO:0000259" key="5">
    <source>
        <dbReference type="PROSITE" id="PS50932"/>
    </source>
</evidence>
<keyword evidence="3 6" id="KW-0238">DNA-binding</keyword>
<protein>
    <submittedName>
        <fullName evidence="6">LacI family DNA-binding transcriptional regulator</fullName>
    </submittedName>
</protein>
<dbReference type="Pfam" id="PF00356">
    <property type="entry name" value="LacI"/>
    <property type="match status" value="1"/>
</dbReference>
<evidence type="ECO:0000256" key="1">
    <source>
        <dbReference type="ARBA" id="ARBA00022491"/>
    </source>
</evidence>